<feature type="compositionally biased region" description="Basic and acidic residues" evidence="1">
    <location>
        <begin position="16"/>
        <end position="29"/>
    </location>
</feature>
<keyword evidence="3" id="KW-1185">Reference proteome</keyword>
<dbReference type="EMBL" id="OW240916">
    <property type="protein sequence ID" value="CAH2292956.1"/>
    <property type="molecule type" value="Genomic_DNA"/>
</dbReference>
<protein>
    <submittedName>
        <fullName evidence="2">Uncharacterized protein</fullName>
    </submittedName>
</protein>
<evidence type="ECO:0000313" key="2">
    <source>
        <dbReference type="EMBL" id="CAH2292956.1"/>
    </source>
</evidence>
<dbReference type="Proteomes" id="UP001295444">
    <property type="component" value="Chromosome 05"/>
</dbReference>
<proteinExistence type="predicted"/>
<accession>A0AAD1S7F2</accession>
<gene>
    <name evidence="2" type="ORF">PECUL_23A005046</name>
</gene>
<feature type="region of interest" description="Disordered" evidence="1">
    <location>
        <begin position="99"/>
        <end position="131"/>
    </location>
</feature>
<evidence type="ECO:0000313" key="3">
    <source>
        <dbReference type="Proteomes" id="UP001295444"/>
    </source>
</evidence>
<sequence length="189" mass="22116">MQIAQTKPQTQLLKGEWSHEHKERSEAPWKHLKAKWQHVSEMRPAILIIRCSMHQLATRTTHTHQHPKQTPWDPRPHTGVRHPNIQDRAHGRVAWKSTKSTPLLQESQKSTQHGKIHLRASPGKTEDPTLNQPVTHRMAAHTETESRDWYGAQNCEKPQPHIWTFLLKYFSSYTQSKENSHNHRSLSLR</sequence>
<feature type="compositionally biased region" description="Polar residues" evidence="1">
    <location>
        <begin position="99"/>
        <end position="111"/>
    </location>
</feature>
<organism evidence="2 3">
    <name type="scientific">Pelobates cultripes</name>
    <name type="common">Western spadefoot toad</name>
    <dbReference type="NCBI Taxonomy" id="61616"/>
    <lineage>
        <taxon>Eukaryota</taxon>
        <taxon>Metazoa</taxon>
        <taxon>Chordata</taxon>
        <taxon>Craniata</taxon>
        <taxon>Vertebrata</taxon>
        <taxon>Euteleostomi</taxon>
        <taxon>Amphibia</taxon>
        <taxon>Batrachia</taxon>
        <taxon>Anura</taxon>
        <taxon>Pelobatoidea</taxon>
        <taxon>Pelobatidae</taxon>
        <taxon>Pelobates</taxon>
    </lineage>
</organism>
<dbReference type="AlphaFoldDB" id="A0AAD1S7F2"/>
<evidence type="ECO:0000256" key="1">
    <source>
        <dbReference type="SAM" id="MobiDB-lite"/>
    </source>
</evidence>
<feature type="compositionally biased region" description="Polar residues" evidence="1">
    <location>
        <begin position="1"/>
        <end position="12"/>
    </location>
</feature>
<name>A0AAD1S7F2_PELCU</name>
<reference evidence="2" key="1">
    <citation type="submission" date="2022-03" db="EMBL/GenBank/DDBJ databases">
        <authorList>
            <person name="Alioto T."/>
            <person name="Alioto T."/>
            <person name="Gomez Garrido J."/>
        </authorList>
    </citation>
    <scope>NUCLEOTIDE SEQUENCE</scope>
</reference>
<feature type="region of interest" description="Disordered" evidence="1">
    <location>
        <begin position="1"/>
        <end position="29"/>
    </location>
</feature>